<dbReference type="Proteomes" id="UP000313849">
    <property type="component" value="Unassembled WGS sequence"/>
</dbReference>
<reference evidence="4 5" key="1">
    <citation type="submission" date="2019-06" db="EMBL/GenBank/DDBJ databases">
        <title>Draft genome sequence of Miniimonas arenae KCTC 19750T isolated from sea sand.</title>
        <authorList>
            <person name="Park S.-J."/>
        </authorList>
    </citation>
    <scope>NUCLEOTIDE SEQUENCE [LARGE SCALE GENOMIC DNA]</scope>
    <source>
        <strain evidence="4 5">KCTC 19750</strain>
    </source>
</reference>
<feature type="region of interest" description="Disordered" evidence="1">
    <location>
        <begin position="34"/>
        <end position="56"/>
    </location>
</feature>
<accession>A0A5C5BGR0</accession>
<evidence type="ECO:0000259" key="3">
    <source>
        <dbReference type="Pfam" id="PF04069"/>
    </source>
</evidence>
<dbReference type="Gene3D" id="3.40.190.10">
    <property type="entry name" value="Periplasmic binding protein-like II"/>
    <property type="match status" value="1"/>
</dbReference>
<sequence>MTRTTPRRLTRGLTLAASGLAVLALAACSSGDPLDAGSADETPLSPSGETAATGDASGQTVVVGSQDYYSNEIVAEIYAQALEQAGWTVERQFRIGQREAYIPAIENGEVQVFPEYTGNLLQYFDPDTTATKAADVEAALAGVLPDGLAVLDPSPATDQDSYNVTSAFAQEHSLTSIADLAGVDVPLILGGQPELAERPYGPTGLESVYGVTVQFSPTGDTTVDELVAGSVNIANVYSADPRIASEDLVTLEDPEGLFLASNVVPLVQADLADALGEVLNPVSAALTPEGLVALNVESVDQQRSAADIAADWLSANGFAG</sequence>
<gene>
    <name evidence="4" type="ORF">FH969_01105</name>
</gene>
<dbReference type="Pfam" id="PF04069">
    <property type="entry name" value="OpuAC"/>
    <property type="match status" value="1"/>
</dbReference>
<dbReference type="RefSeq" id="WP_139985543.1">
    <property type="nucleotide sequence ID" value="NZ_DAMDJA010000047.1"/>
</dbReference>
<proteinExistence type="predicted"/>
<keyword evidence="2" id="KW-0732">Signal</keyword>
<evidence type="ECO:0000313" key="5">
    <source>
        <dbReference type="Proteomes" id="UP000313849"/>
    </source>
</evidence>
<feature type="signal peptide" evidence="2">
    <location>
        <begin position="1"/>
        <end position="26"/>
    </location>
</feature>
<evidence type="ECO:0000313" key="4">
    <source>
        <dbReference type="EMBL" id="TNU76980.1"/>
    </source>
</evidence>
<comment type="caution">
    <text evidence="4">The sequence shown here is derived from an EMBL/GenBank/DDBJ whole genome shotgun (WGS) entry which is preliminary data.</text>
</comment>
<dbReference type="CDD" id="cd13606">
    <property type="entry name" value="PBP2_ProX_like"/>
    <property type="match status" value="1"/>
</dbReference>
<dbReference type="OrthoDB" id="9781705at2"/>
<keyword evidence="5" id="KW-1185">Reference proteome</keyword>
<feature type="chain" id="PRO_5022754399" evidence="2">
    <location>
        <begin position="27"/>
        <end position="320"/>
    </location>
</feature>
<dbReference type="Gene3D" id="3.40.190.120">
    <property type="entry name" value="Osmoprotection protein (prox), domain 2"/>
    <property type="match status" value="1"/>
</dbReference>
<dbReference type="GO" id="GO:0043190">
    <property type="term" value="C:ATP-binding cassette (ABC) transporter complex"/>
    <property type="evidence" value="ECO:0007669"/>
    <property type="project" value="InterPro"/>
</dbReference>
<dbReference type="AlphaFoldDB" id="A0A5C5BGR0"/>
<protein>
    <submittedName>
        <fullName evidence="4">ABC transporter substrate-binding protein</fullName>
    </submittedName>
</protein>
<dbReference type="EMBL" id="VENP01000002">
    <property type="protein sequence ID" value="TNU76980.1"/>
    <property type="molecule type" value="Genomic_DNA"/>
</dbReference>
<dbReference type="GO" id="GO:0022857">
    <property type="term" value="F:transmembrane transporter activity"/>
    <property type="evidence" value="ECO:0007669"/>
    <property type="project" value="InterPro"/>
</dbReference>
<dbReference type="PROSITE" id="PS51257">
    <property type="entry name" value="PROKAR_LIPOPROTEIN"/>
    <property type="match status" value="1"/>
</dbReference>
<feature type="compositionally biased region" description="Polar residues" evidence="1">
    <location>
        <begin position="44"/>
        <end position="56"/>
    </location>
</feature>
<feature type="domain" description="ABC-type glycine betaine transport system substrate-binding" evidence="3">
    <location>
        <begin position="60"/>
        <end position="314"/>
    </location>
</feature>
<dbReference type="SUPFAM" id="SSF53850">
    <property type="entry name" value="Periplasmic binding protein-like II"/>
    <property type="match status" value="1"/>
</dbReference>
<evidence type="ECO:0000256" key="2">
    <source>
        <dbReference type="SAM" id="SignalP"/>
    </source>
</evidence>
<dbReference type="InterPro" id="IPR007210">
    <property type="entry name" value="ABC_Gly_betaine_transp_sub-bd"/>
</dbReference>
<name>A0A5C5BGR0_9MICO</name>
<evidence type="ECO:0000256" key="1">
    <source>
        <dbReference type="SAM" id="MobiDB-lite"/>
    </source>
</evidence>
<organism evidence="4 5">
    <name type="scientific">Miniimonas arenae</name>
    <dbReference type="NCBI Taxonomy" id="676201"/>
    <lineage>
        <taxon>Bacteria</taxon>
        <taxon>Bacillati</taxon>
        <taxon>Actinomycetota</taxon>
        <taxon>Actinomycetes</taxon>
        <taxon>Micrococcales</taxon>
        <taxon>Beutenbergiaceae</taxon>
        <taxon>Miniimonas</taxon>
    </lineage>
</organism>